<name>A0ABQ8IZR6_DERPT</name>
<dbReference type="Proteomes" id="UP000887458">
    <property type="component" value="Unassembled WGS sequence"/>
</dbReference>
<reference evidence="1 2" key="1">
    <citation type="journal article" date="2018" name="J. Allergy Clin. Immunol.">
        <title>High-quality assembly of Dermatophagoides pteronyssinus genome and transcriptome reveals a wide range of novel allergens.</title>
        <authorList>
            <person name="Liu X.Y."/>
            <person name="Yang K.Y."/>
            <person name="Wang M.Q."/>
            <person name="Kwok J.S."/>
            <person name="Zeng X."/>
            <person name="Yang Z."/>
            <person name="Xiao X.J."/>
            <person name="Lau C.P."/>
            <person name="Li Y."/>
            <person name="Huang Z.M."/>
            <person name="Ba J.G."/>
            <person name="Yim A.K."/>
            <person name="Ouyang C.Y."/>
            <person name="Ngai S.M."/>
            <person name="Chan T.F."/>
            <person name="Leung E.L."/>
            <person name="Liu L."/>
            <person name="Liu Z.G."/>
            <person name="Tsui S.K."/>
        </authorList>
    </citation>
    <scope>NUCLEOTIDE SEQUENCE [LARGE SCALE GENOMIC DNA]</scope>
    <source>
        <strain evidence="1">Derp</strain>
    </source>
</reference>
<reference evidence="1 2" key="2">
    <citation type="journal article" date="2022" name="Mol. Biol. Evol.">
        <title>Comparative Genomics Reveals Insights into the Divergent Evolution of Astigmatic Mites and Household Pest Adaptations.</title>
        <authorList>
            <person name="Xiong Q."/>
            <person name="Wan A.T."/>
            <person name="Liu X."/>
            <person name="Fung C.S."/>
            <person name="Xiao X."/>
            <person name="Malainual N."/>
            <person name="Hou J."/>
            <person name="Wang L."/>
            <person name="Wang M."/>
            <person name="Yang K.Y."/>
            <person name="Cui Y."/>
            <person name="Leung E.L."/>
            <person name="Nong W."/>
            <person name="Shin S.K."/>
            <person name="Au S.W."/>
            <person name="Jeong K.Y."/>
            <person name="Chew F.T."/>
            <person name="Hui J.H."/>
            <person name="Leung T.F."/>
            <person name="Tungtrongchitr A."/>
            <person name="Zhong N."/>
            <person name="Liu Z."/>
            <person name="Tsui S.K."/>
        </authorList>
    </citation>
    <scope>NUCLEOTIDE SEQUENCE [LARGE SCALE GENOMIC DNA]</scope>
    <source>
        <strain evidence="1">Derp</strain>
    </source>
</reference>
<comment type="caution">
    <text evidence="1">The sequence shown here is derived from an EMBL/GenBank/DDBJ whole genome shotgun (WGS) entry which is preliminary data.</text>
</comment>
<evidence type="ECO:0000313" key="1">
    <source>
        <dbReference type="EMBL" id="KAH9415774.1"/>
    </source>
</evidence>
<organism evidence="1 2">
    <name type="scientific">Dermatophagoides pteronyssinus</name>
    <name type="common">European house dust mite</name>
    <dbReference type="NCBI Taxonomy" id="6956"/>
    <lineage>
        <taxon>Eukaryota</taxon>
        <taxon>Metazoa</taxon>
        <taxon>Ecdysozoa</taxon>
        <taxon>Arthropoda</taxon>
        <taxon>Chelicerata</taxon>
        <taxon>Arachnida</taxon>
        <taxon>Acari</taxon>
        <taxon>Acariformes</taxon>
        <taxon>Sarcoptiformes</taxon>
        <taxon>Astigmata</taxon>
        <taxon>Psoroptidia</taxon>
        <taxon>Analgoidea</taxon>
        <taxon>Pyroglyphidae</taxon>
        <taxon>Dermatophagoidinae</taxon>
        <taxon>Dermatophagoides</taxon>
    </lineage>
</organism>
<gene>
    <name evidence="1" type="ORF">DERP_000265</name>
</gene>
<keyword evidence="2" id="KW-1185">Reference proteome</keyword>
<evidence type="ECO:0000313" key="2">
    <source>
        <dbReference type="Proteomes" id="UP000887458"/>
    </source>
</evidence>
<proteinExistence type="predicted"/>
<dbReference type="EMBL" id="NJHN03000095">
    <property type="protein sequence ID" value="KAH9415774.1"/>
    <property type="molecule type" value="Genomic_DNA"/>
</dbReference>
<protein>
    <submittedName>
        <fullName evidence="1">Uncharacterized protein</fullName>
    </submittedName>
</protein>
<accession>A0ABQ8IZR6</accession>
<sequence>MHSYQYLSKRFMFEKLVLLLADHAGVKVFDQSYIDHDDSASVYDEYRFTSSMSYFRSFI</sequence>